<dbReference type="InterPro" id="IPR010763">
    <property type="entry name" value="DgaF"/>
</dbReference>
<comment type="caution">
    <text evidence="1">The sequence shown here is derived from an EMBL/GenBank/DDBJ whole genome shotgun (WGS) entry which is preliminary data.</text>
</comment>
<proteinExistence type="predicted"/>
<reference evidence="1" key="1">
    <citation type="journal article" date="2014" name="Int. J. Syst. Evol. Microbiol.">
        <title>Complete genome sequence of Corynebacterium casei LMG S-19264T (=DSM 44701T), isolated from a smear-ripened cheese.</title>
        <authorList>
            <consortium name="US DOE Joint Genome Institute (JGI-PGF)"/>
            <person name="Walter F."/>
            <person name="Albersmeier A."/>
            <person name="Kalinowski J."/>
            <person name="Ruckert C."/>
        </authorList>
    </citation>
    <scope>NUCLEOTIDE SEQUENCE</scope>
    <source>
        <strain evidence="1">CGMCC 1.15454</strain>
    </source>
</reference>
<evidence type="ECO:0008006" key="3">
    <source>
        <dbReference type="Google" id="ProtNLM"/>
    </source>
</evidence>
<dbReference type="AlphaFoldDB" id="A0A9W5X5H6"/>
<evidence type="ECO:0000313" key="2">
    <source>
        <dbReference type="Proteomes" id="UP000621492"/>
    </source>
</evidence>
<dbReference type="RefSeq" id="WP_188725151.1">
    <property type="nucleotide sequence ID" value="NZ_BMJD01000015.1"/>
</dbReference>
<name>A0A9W5X5H6_9BACI</name>
<organism evidence="1 2">
    <name type="scientific">Lentibacillus populi</name>
    <dbReference type="NCBI Taxonomy" id="1827502"/>
    <lineage>
        <taxon>Bacteria</taxon>
        <taxon>Bacillati</taxon>
        <taxon>Bacillota</taxon>
        <taxon>Bacilli</taxon>
        <taxon>Bacillales</taxon>
        <taxon>Bacillaceae</taxon>
        <taxon>Lentibacillus</taxon>
    </lineage>
</organism>
<evidence type="ECO:0000313" key="1">
    <source>
        <dbReference type="EMBL" id="GGB43916.1"/>
    </source>
</evidence>
<accession>A0A9W5X5H6</accession>
<keyword evidence="2" id="KW-1185">Reference proteome</keyword>
<protein>
    <recommendedName>
        <fullName evidence="3">Oxo-acid lyase</fullName>
    </recommendedName>
</protein>
<reference evidence="1" key="2">
    <citation type="submission" date="2020-09" db="EMBL/GenBank/DDBJ databases">
        <authorList>
            <person name="Sun Q."/>
            <person name="Zhou Y."/>
        </authorList>
    </citation>
    <scope>NUCLEOTIDE SEQUENCE</scope>
    <source>
        <strain evidence="1">CGMCC 1.15454</strain>
    </source>
</reference>
<dbReference type="Pfam" id="PF07071">
    <property type="entry name" value="KDGP_aldolase"/>
    <property type="match status" value="1"/>
</dbReference>
<sequence length="239" mass="25400">MEEKLFDKFLFNFLASDAANAADIMEAGSGYVVPGIVSDKFNSVAEAAKKVKELKSVAKVVSIGLGGGGNTANWKKVLDIASASLPGHLNQPFETAAYAKGFLDGKNNSKQLVNALVQPTGEVGKVRLANSGNVLQVDEFIDIAVSLGIESIKMMPVKGTQHIDELIYLTKLAAKKGIRGVEPAGGIDAGNMKAIIEGVKDINIEFFMPHIFGSTIDKETGETIPAKVREIIRIVEGLS</sequence>
<dbReference type="EMBL" id="BMJD01000015">
    <property type="protein sequence ID" value="GGB43916.1"/>
    <property type="molecule type" value="Genomic_DNA"/>
</dbReference>
<gene>
    <name evidence="1" type="ORF">GCM10011409_21900</name>
</gene>
<dbReference type="InterPro" id="IPR013785">
    <property type="entry name" value="Aldolase_TIM"/>
</dbReference>
<dbReference type="Proteomes" id="UP000621492">
    <property type="component" value="Unassembled WGS sequence"/>
</dbReference>
<dbReference type="Gene3D" id="3.20.20.70">
    <property type="entry name" value="Aldolase class I"/>
    <property type="match status" value="1"/>
</dbReference>